<dbReference type="OrthoDB" id="9776609at2"/>
<dbReference type="AlphaFoldDB" id="A0A1D8UT07"/>
<dbReference type="PANTHER" id="PTHR34219:SF4">
    <property type="entry name" value="PEPSY DOMAIN-CONTAINING PROTEIN"/>
    <property type="match status" value="1"/>
</dbReference>
<protein>
    <submittedName>
        <fullName evidence="1">Peptidase</fullName>
    </submittedName>
</protein>
<name>A0A1D8UT07_9PROT</name>
<dbReference type="Proteomes" id="UP000179145">
    <property type="component" value="Chromosome"/>
</dbReference>
<evidence type="ECO:0000313" key="1">
    <source>
        <dbReference type="EMBL" id="AOX16746.1"/>
    </source>
</evidence>
<accession>A0A1D8UT07</accession>
<reference evidence="1 2" key="1">
    <citation type="journal article" date="2016" name="Microb. Cell Fact.">
        <title>Dissection of exopolysaccharide biosynthesis in Kozakia baliensis.</title>
        <authorList>
            <person name="Brandt J.U."/>
            <person name="Jakob F."/>
            <person name="Behr J."/>
            <person name="Geissler A.J."/>
            <person name="Vogel R.F."/>
        </authorList>
    </citation>
    <scope>NUCLEOTIDE SEQUENCE [LARGE SCALE GENOMIC DNA]</scope>
    <source>
        <strain evidence="1 2">DSM 14400</strain>
    </source>
</reference>
<dbReference type="RefSeq" id="WP_070402469.1">
    <property type="nucleotide sequence ID" value="NZ_BJVW01000008.1"/>
</dbReference>
<organism evidence="1 2">
    <name type="scientific">Kozakia baliensis</name>
    <dbReference type="NCBI Taxonomy" id="153496"/>
    <lineage>
        <taxon>Bacteria</taxon>
        <taxon>Pseudomonadati</taxon>
        <taxon>Pseudomonadota</taxon>
        <taxon>Alphaproteobacteria</taxon>
        <taxon>Acetobacterales</taxon>
        <taxon>Acetobacteraceae</taxon>
        <taxon>Kozakia</taxon>
    </lineage>
</organism>
<dbReference type="eggNOG" id="COG3182">
    <property type="taxonomic scope" value="Bacteria"/>
</dbReference>
<dbReference type="EMBL" id="CP014674">
    <property type="protein sequence ID" value="AOX16746.1"/>
    <property type="molecule type" value="Genomic_DNA"/>
</dbReference>
<dbReference type="Pfam" id="PF03929">
    <property type="entry name" value="PepSY_TM"/>
    <property type="match status" value="1"/>
</dbReference>
<sequence>MTWLHDWSGLIVGWLLYAMALSGTLSVFRPEIGAWMRPELTARHVDAVEASAAAVRWLSIHAPRSSAWYLEPANERAPYTLALWEQHGAYIQRALSPITGAPDGIRDTLGGDFFYRFHFELQLPYPWGRLIAAIGAMALILILVTGIIAHRRFFVDFFTFRPGKNQRSWLDAHNLFGVVALPFHVMIAVTGAVTLANLMMPWGVQAAYRSDLGAVAHDLSPASVERTANGRPGRPAPVSPMLREAERRFGEAGLARVTVTSPGDSASIVTVVSATDDRIGIDSHTISFDGVTGKILAEHIEKRPAVRVFDVLYGLHVARFAPIVTRWLYFISGLILTAVIATGLHLWTIKRQRRQGGFSTALVERMNAGFIAGTPVAFCAFFLANRLLPLQMTHRADQEVHILFVTWAFVLAAAALRPPQQSWITLLRLSALGCVSVGVIDGWPHDGVEWSVSIVALMLAGGFGFATQRSALRYLGTRRGK</sequence>
<proteinExistence type="predicted"/>
<keyword evidence="2" id="KW-1185">Reference proteome</keyword>
<dbReference type="KEGG" id="kba:A0U89_05945"/>
<evidence type="ECO:0000313" key="2">
    <source>
        <dbReference type="Proteomes" id="UP000179145"/>
    </source>
</evidence>
<dbReference type="STRING" id="153496.A0U89_05945"/>
<dbReference type="InterPro" id="IPR005625">
    <property type="entry name" value="PepSY-ass_TM"/>
</dbReference>
<gene>
    <name evidence="1" type="ORF">A0U89_05945</name>
</gene>
<dbReference type="PANTHER" id="PTHR34219">
    <property type="entry name" value="IRON-REGULATED INNER MEMBRANE PROTEIN-RELATED"/>
    <property type="match status" value="1"/>
</dbReference>